<name>A0A1M4MH35_9EURY</name>
<gene>
    <name evidence="11" type="primary">fhuC_1</name>
    <name evidence="11" type="ORF">L21_0097</name>
</gene>
<dbReference type="FunFam" id="3.40.50.300:FF:000134">
    <property type="entry name" value="Iron-enterobactin ABC transporter ATP-binding protein"/>
    <property type="match status" value="1"/>
</dbReference>
<evidence type="ECO:0000256" key="1">
    <source>
        <dbReference type="ARBA" id="ARBA00022448"/>
    </source>
</evidence>
<evidence type="ECO:0000256" key="4">
    <source>
        <dbReference type="ARBA" id="ARBA00022967"/>
    </source>
</evidence>
<dbReference type="Gene3D" id="3.40.50.300">
    <property type="entry name" value="P-loop containing nucleotide triphosphate hydrolases"/>
    <property type="match status" value="1"/>
</dbReference>
<evidence type="ECO:0000313" key="12">
    <source>
        <dbReference type="Proteomes" id="UP000184671"/>
    </source>
</evidence>
<evidence type="ECO:0000256" key="9">
    <source>
        <dbReference type="ARBA" id="ARBA00077139"/>
    </source>
</evidence>
<dbReference type="GO" id="GO:0005524">
    <property type="term" value="F:ATP binding"/>
    <property type="evidence" value="ECO:0007669"/>
    <property type="project" value="UniProtKB-KW"/>
</dbReference>
<dbReference type="RefSeq" id="WP_074368550.1">
    <property type="nucleotide sequence ID" value="NZ_FMID01000004.1"/>
</dbReference>
<organism evidence="11 12">
    <name type="scientific">Methanoculleus chikugoensis</name>
    <dbReference type="NCBI Taxonomy" id="118126"/>
    <lineage>
        <taxon>Archaea</taxon>
        <taxon>Methanobacteriati</taxon>
        <taxon>Methanobacteriota</taxon>
        <taxon>Stenosarchaea group</taxon>
        <taxon>Methanomicrobia</taxon>
        <taxon>Methanomicrobiales</taxon>
        <taxon>Methanomicrobiaceae</taxon>
        <taxon>Methanoculleus</taxon>
    </lineage>
</organism>
<dbReference type="SMART" id="SM00382">
    <property type="entry name" value="AAA"/>
    <property type="match status" value="1"/>
</dbReference>
<dbReference type="InterPro" id="IPR017871">
    <property type="entry name" value="ABC_transporter-like_CS"/>
</dbReference>
<evidence type="ECO:0000256" key="5">
    <source>
        <dbReference type="ARBA" id="ARBA00050590"/>
    </source>
</evidence>
<accession>A0A1M4MH35</accession>
<dbReference type="STRING" id="118126.L21_0097"/>
<dbReference type="PROSITE" id="PS50893">
    <property type="entry name" value="ABC_TRANSPORTER_2"/>
    <property type="match status" value="1"/>
</dbReference>
<evidence type="ECO:0000256" key="7">
    <source>
        <dbReference type="ARBA" id="ARBA00066387"/>
    </source>
</evidence>
<dbReference type="OrthoDB" id="24644at2157"/>
<dbReference type="AlphaFoldDB" id="A0A1M4MH35"/>
<keyword evidence="3 11" id="KW-0067">ATP-binding</keyword>
<proteinExistence type="predicted"/>
<evidence type="ECO:0000256" key="8">
    <source>
        <dbReference type="ARBA" id="ARBA00073649"/>
    </source>
</evidence>
<dbReference type="GO" id="GO:0016887">
    <property type="term" value="F:ATP hydrolysis activity"/>
    <property type="evidence" value="ECO:0007669"/>
    <property type="project" value="InterPro"/>
</dbReference>
<dbReference type="PROSITE" id="PS00211">
    <property type="entry name" value="ABC_TRANSPORTER_1"/>
    <property type="match status" value="1"/>
</dbReference>
<protein>
    <recommendedName>
        <fullName evidence="8">Cobalamin import ATP-binding protein BtuD</fullName>
        <ecNumber evidence="7">7.6.2.8</ecNumber>
    </recommendedName>
    <alternativeName>
        <fullName evidence="9">Vitamin B12-transporting ATPase</fullName>
    </alternativeName>
</protein>
<evidence type="ECO:0000256" key="6">
    <source>
        <dbReference type="ARBA" id="ARBA00058960"/>
    </source>
</evidence>
<dbReference type="EC" id="7.6.2.8" evidence="7"/>
<dbReference type="InterPro" id="IPR027417">
    <property type="entry name" value="P-loop_NTPase"/>
</dbReference>
<evidence type="ECO:0000256" key="3">
    <source>
        <dbReference type="ARBA" id="ARBA00022840"/>
    </source>
</evidence>
<dbReference type="PANTHER" id="PTHR42794:SF1">
    <property type="entry name" value="HEMIN IMPORT ATP-BINDING PROTEIN HMUV"/>
    <property type="match status" value="1"/>
</dbReference>
<dbReference type="SUPFAM" id="SSF52540">
    <property type="entry name" value="P-loop containing nucleoside triphosphate hydrolases"/>
    <property type="match status" value="1"/>
</dbReference>
<comment type="function">
    <text evidence="6">Required for corrinoid utilization. Probably part of the ABC transporter complex BtuCDF involved in cobalamin (vitamin B12) import. Probably responsible for energy coupling to the transport system.</text>
</comment>
<keyword evidence="4" id="KW-1278">Translocase</keyword>
<sequence>MPLLCARRVSFAYRDRQVLEDVSFVLDAGEVIGLVGPNGSGKTTLLRCLDRILDPEGAVFLEGREMCSMNRTEIARAVAYVPQNGGVSGSATVFETVLMGRRPHLRWSVSEEDKQKVSEALSLLGIGDFASRRVDRLSGGERQRVLIARAIAQDARILLLDEPTSALDVRNQIEVMDLLRRLAEERRLAVVAAIHDLNLAARYCHRLLILKEGLVLGWGTPSSLLSGEMVRAAYSIEASVKDEMGVPYVVPLRPSNNDDPVKIE</sequence>
<keyword evidence="1" id="KW-0813">Transport</keyword>
<keyword evidence="2" id="KW-0547">Nucleotide-binding</keyword>
<evidence type="ECO:0000259" key="10">
    <source>
        <dbReference type="PROSITE" id="PS50893"/>
    </source>
</evidence>
<feature type="domain" description="ABC transporter" evidence="10">
    <location>
        <begin position="4"/>
        <end position="237"/>
    </location>
</feature>
<dbReference type="CDD" id="cd03214">
    <property type="entry name" value="ABC_Iron-Siderophores_B12_Hemin"/>
    <property type="match status" value="1"/>
</dbReference>
<dbReference type="InterPro" id="IPR003439">
    <property type="entry name" value="ABC_transporter-like_ATP-bd"/>
</dbReference>
<dbReference type="Proteomes" id="UP000184671">
    <property type="component" value="Unassembled WGS sequence"/>
</dbReference>
<dbReference type="PANTHER" id="PTHR42794">
    <property type="entry name" value="HEMIN IMPORT ATP-BINDING PROTEIN HMUV"/>
    <property type="match status" value="1"/>
</dbReference>
<reference evidence="11 12" key="1">
    <citation type="submission" date="2016-08" db="EMBL/GenBank/DDBJ databases">
        <authorList>
            <person name="Seilhamer J.J."/>
        </authorList>
    </citation>
    <scope>NUCLEOTIDE SEQUENCE [LARGE SCALE GENOMIC DNA]</scope>
    <source>
        <strain evidence="11">L21-II-0</strain>
    </source>
</reference>
<keyword evidence="11" id="KW-0378">Hydrolase</keyword>
<dbReference type="InterPro" id="IPR003593">
    <property type="entry name" value="AAA+_ATPase"/>
</dbReference>
<evidence type="ECO:0000313" key="11">
    <source>
        <dbReference type="EMBL" id="SCL74229.1"/>
    </source>
</evidence>
<dbReference type="Pfam" id="PF00005">
    <property type="entry name" value="ABC_tran"/>
    <property type="match status" value="1"/>
</dbReference>
<dbReference type="GO" id="GO:0015420">
    <property type="term" value="F:ABC-type vitamin B12 transporter activity"/>
    <property type="evidence" value="ECO:0007669"/>
    <property type="project" value="UniProtKB-EC"/>
</dbReference>
<comment type="catalytic activity">
    <reaction evidence="5">
        <text>an R-cob(III)alamin(out) + ATP + H2O = an R-cob(III)alamin(in) + ADP + phosphate + H(+)</text>
        <dbReference type="Rhea" id="RHEA:17873"/>
        <dbReference type="ChEBI" id="CHEBI:15377"/>
        <dbReference type="ChEBI" id="CHEBI:15378"/>
        <dbReference type="ChEBI" id="CHEBI:30616"/>
        <dbReference type="ChEBI" id="CHEBI:43474"/>
        <dbReference type="ChEBI" id="CHEBI:140785"/>
        <dbReference type="ChEBI" id="CHEBI:456216"/>
        <dbReference type="EC" id="7.6.2.8"/>
    </reaction>
</comment>
<evidence type="ECO:0000256" key="2">
    <source>
        <dbReference type="ARBA" id="ARBA00022741"/>
    </source>
</evidence>
<dbReference type="EMBL" id="FMID01000004">
    <property type="protein sequence ID" value="SCL74229.1"/>
    <property type="molecule type" value="Genomic_DNA"/>
</dbReference>